<reference evidence="2" key="1">
    <citation type="submission" date="2021-03" db="EMBL/GenBank/DDBJ databases">
        <authorList>
            <person name="Li Z."/>
            <person name="Yang C."/>
        </authorList>
    </citation>
    <scope>NUCLEOTIDE SEQUENCE</scope>
    <source>
        <strain evidence="2">Dzin_1.0</strain>
        <tissue evidence="2">Leaf</tissue>
    </source>
</reference>
<feature type="region of interest" description="Disordered" evidence="1">
    <location>
        <begin position="133"/>
        <end position="227"/>
    </location>
</feature>
<feature type="compositionally biased region" description="Basic and acidic residues" evidence="1">
    <location>
        <begin position="260"/>
        <end position="275"/>
    </location>
</feature>
<evidence type="ECO:0000313" key="2">
    <source>
        <dbReference type="EMBL" id="KAJ0977278.1"/>
    </source>
</evidence>
<dbReference type="AlphaFoldDB" id="A0A9D5CPJ2"/>
<accession>A0A9D5CPJ2</accession>
<feature type="compositionally biased region" description="Polar residues" evidence="1">
    <location>
        <begin position="191"/>
        <end position="213"/>
    </location>
</feature>
<comment type="caution">
    <text evidence="2">The sequence shown here is derived from an EMBL/GenBank/DDBJ whole genome shotgun (WGS) entry which is preliminary data.</text>
</comment>
<reference evidence="2" key="2">
    <citation type="journal article" date="2022" name="Hortic Res">
        <title>The genome of Dioscorea zingiberensis sheds light on the biosynthesis, origin and evolution of the medicinally important diosgenin saponins.</title>
        <authorList>
            <person name="Li Y."/>
            <person name="Tan C."/>
            <person name="Li Z."/>
            <person name="Guo J."/>
            <person name="Li S."/>
            <person name="Chen X."/>
            <person name="Wang C."/>
            <person name="Dai X."/>
            <person name="Yang H."/>
            <person name="Song W."/>
            <person name="Hou L."/>
            <person name="Xu J."/>
            <person name="Tong Z."/>
            <person name="Xu A."/>
            <person name="Yuan X."/>
            <person name="Wang W."/>
            <person name="Yang Q."/>
            <person name="Chen L."/>
            <person name="Sun Z."/>
            <person name="Wang K."/>
            <person name="Pan B."/>
            <person name="Chen J."/>
            <person name="Bao Y."/>
            <person name="Liu F."/>
            <person name="Qi X."/>
            <person name="Gang D.R."/>
            <person name="Wen J."/>
            <person name="Li J."/>
        </authorList>
    </citation>
    <scope>NUCLEOTIDE SEQUENCE</scope>
    <source>
        <strain evidence="2">Dzin_1.0</strain>
    </source>
</reference>
<proteinExistence type="predicted"/>
<protein>
    <submittedName>
        <fullName evidence="2">Uncharacterized protein</fullName>
    </submittedName>
</protein>
<feature type="compositionally biased region" description="Basic and acidic residues" evidence="1">
    <location>
        <begin position="291"/>
        <end position="302"/>
    </location>
</feature>
<feature type="region of interest" description="Disordered" evidence="1">
    <location>
        <begin position="28"/>
        <end position="62"/>
    </location>
</feature>
<sequence length="302" mass="33735">MEKRDFLLTNPKVSKSARRHVAQFEEVDKMKSQQLAQPPFQKGGHMAPYDATEQHSSQQAGSCTGVIVQTGEIQINDESISNDEFNENPIKSVTIYSKHANTKQMAVNDDEDTVEEYLDPILEKEIELEFQSLWNSQLEEEESYHSEGPSNKPTEEKPDEIFTGPLNEPPIDQLGSNLLELKGYQEDDSKTPGQEESPTLKESQNIPPHTPSRTIGKEITIPGPPPDIDLSNYSWRFIQGSWNFMANEAGDDIAASTEPIRSDNLEDNTKGDPSYKKGAPHWSSQGTAVTPHKEATVKRLGL</sequence>
<evidence type="ECO:0000313" key="3">
    <source>
        <dbReference type="Proteomes" id="UP001085076"/>
    </source>
</evidence>
<dbReference type="Proteomes" id="UP001085076">
    <property type="component" value="Miscellaneous, Linkage group lg03"/>
</dbReference>
<keyword evidence="3" id="KW-1185">Reference proteome</keyword>
<organism evidence="2 3">
    <name type="scientific">Dioscorea zingiberensis</name>
    <dbReference type="NCBI Taxonomy" id="325984"/>
    <lineage>
        <taxon>Eukaryota</taxon>
        <taxon>Viridiplantae</taxon>
        <taxon>Streptophyta</taxon>
        <taxon>Embryophyta</taxon>
        <taxon>Tracheophyta</taxon>
        <taxon>Spermatophyta</taxon>
        <taxon>Magnoliopsida</taxon>
        <taxon>Liliopsida</taxon>
        <taxon>Dioscoreales</taxon>
        <taxon>Dioscoreaceae</taxon>
        <taxon>Dioscorea</taxon>
    </lineage>
</organism>
<name>A0A9D5CPJ2_9LILI</name>
<gene>
    <name evidence="2" type="ORF">J5N97_012752</name>
</gene>
<dbReference type="EMBL" id="JAGGNH010000003">
    <property type="protein sequence ID" value="KAJ0977278.1"/>
    <property type="molecule type" value="Genomic_DNA"/>
</dbReference>
<feature type="region of interest" description="Disordered" evidence="1">
    <location>
        <begin position="254"/>
        <end position="302"/>
    </location>
</feature>
<evidence type="ECO:0000256" key="1">
    <source>
        <dbReference type="SAM" id="MobiDB-lite"/>
    </source>
</evidence>